<protein>
    <submittedName>
        <fullName evidence="1">Uncharacterized protein</fullName>
    </submittedName>
</protein>
<reference evidence="1 2" key="1">
    <citation type="journal article" date="2018" name="Front. Plant Sci.">
        <title>Red Clover (Trifolium pratense) and Zigzag Clover (T. medium) - A Picture of Genomic Similarities and Differences.</title>
        <authorList>
            <person name="Dluhosova J."/>
            <person name="Istvanek J."/>
            <person name="Nedelnik J."/>
            <person name="Repkova J."/>
        </authorList>
    </citation>
    <scope>NUCLEOTIDE SEQUENCE [LARGE SCALE GENOMIC DNA]</scope>
    <source>
        <strain evidence="2">cv. 10/8</strain>
        <tissue evidence="1">Leaf</tissue>
    </source>
</reference>
<dbReference type="Proteomes" id="UP000265520">
    <property type="component" value="Unassembled WGS sequence"/>
</dbReference>
<dbReference type="EMBL" id="LXQA010013499">
    <property type="protein sequence ID" value="MCH88104.1"/>
    <property type="molecule type" value="Genomic_DNA"/>
</dbReference>
<dbReference type="AlphaFoldDB" id="A0A392MPA9"/>
<gene>
    <name evidence="1" type="ORF">A2U01_0008985</name>
</gene>
<sequence length="126" mass="13310">MDTPTPASFKVGGPSVPGEALEETFQRAATDAGEGSIGGPEVLHLVSPSLSSEDSSCFKIPPPSTTPSMCVDLVSSKSDDDFGPEEYEVVSRARLLLRVLALFVECTLVFAHLRISDPLTVVTPFG</sequence>
<proteinExistence type="predicted"/>
<keyword evidence="2" id="KW-1185">Reference proteome</keyword>
<evidence type="ECO:0000313" key="2">
    <source>
        <dbReference type="Proteomes" id="UP000265520"/>
    </source>
</evidence>
<comment type="caution">
    <text evidence="1">The sequence shown here is derived from an EMBL/GenBank/DDBJ whole genome shotgun (WGS) entry which is preliminary data.</text>
</comment>
<name>A0A392MPA9_9FABA</name>
<evidence type="ECO:0000313" key="1">
    <source>
        <dbReference type="EMBL" id="MCH88104.1"/>
    </source>
</evidence>
<accession>A0A392MPA9</accession>
<organism evidence="1 2">
    <name type="scientific">Trifolium medium</name>
    <dbReference type="NCBI Taxonomy" id="97028"/>
    <lineage>
        <taxon>Eukaryota</taxon>
        <taxon>Viridiplantae</taxon>
        <taxon>Streptophyta</taxon>
        <taxon>Embryophyta</taxon>
        <taxon>Tracheophyta</taxon>
        <taxon>Spermatophyta</taxon>
        <taxon>Magnoliopsida</taxon>
        <taxon>eudicotyledons</taxon>
        <taxon>Gunneridae</taxon>
        <taxon>Pentapetalae</taxon>
        <taxon>rosids</taxon>
        <taxon>fabids</taxon>
        <taxon>Fabales</taxon>
        <taxon>Fabaceae</taxon>
        <taxon>Papilionoideae</taxon>
        <taxon>50 kb inversion clade</taxon>
        <taxon>NPAAA clade</taxon>
        <taxon>Hologalegina</taxon>
        <taxon>IRL clade</taxon>
        <taxon>Trifolieae</taxon>
        <taxon>Trifolium</taxon>
    </lineage>
</organism>